<gene>
    <name evidence="8" type="ordered locus">Sfum_0440</name>
</gene>
<evidence type="ECO:0000256" key="1">
    <source>
        <dbReference type="ARBA" id="ARBA00001917"/>
    </source>
</evidence>
<dbReference type="SUPFAM" id="SSF55469">
    <property type="entry name" value="FMN-dependent nitroreductase-like"/>
    <property type="match status" value="1"/>
</dbReference>
<feature type="domain" description="Nitroreductase" evidence="7">
    <location>
        <begin position="95"/>
        <end position="180"/>
    </location>
</feature>
<dbReference type="AlphaFoldDB" id="A0LFD8"/>
<evidence type="ECO:0000313" key="9">
    <source>
        <dbReference type="Proteomes" id="UP000001784"/>
    </source>
</evidence>
<dbReference type="InterPro" id="IPR029479">
    <property type="entry name" value="Nitroreductase"/>
</dbReference>
<evidence type="ECO:0000256" key="2">
    <source>
        <dbReference type="ARBA" id="ARBA00007118"/>
    </source>
</evidence>
<evidence type="ECO:0000256" key="4">
    <source>
        <dbReference type="ARBA" id="ARBA00022643"/>
    </source>
</evidence>
<keyword evidence="5" id="KW-0560">Oxidoreductase</keyword>
<proteinExistence type="inferred from homology"/>
<dbReference type="GO" id="GO:0016491">
    <property type="term" value="F:oxidoreductase activity"/>
    <property type="evidence" value="ECO:0007669"/>
    <property type="project" value="UniProtKB-KW"/>
</dbReference>
<dbReference type="Gene3D" id="3.40.109.10">
    <property type="entry name" value="NADH Oxidase"/>
    <property type="match status" value="1"/>
</dbReference>
<dbReference type="PANTHER" id="PTHR43673:SF2">
    <property type="entry name" value="NITROREDUCTASE"/>
    <property type="match status" value="1"/>
</dbReference>
<dbReference type="STRING" id="335543.Sfum_0440"/>
<feature type="domain" description="Nitroreductase" evidence="7">
    <location>
        <begin position="37"/>
        <end position="92"/>
    </location>
</feature>
<dbReference type="InterPro" id="IPR000415">
    <property type="entry name" value="Nitroreductase-like"/>
</dbReference>
<dbReference type="PANTHER" id="PTHR43673">
    <property type="entry name" value="NAD(P)H NITROREDUCTASE YDGI-RELATED"/>
    <property type="match status" value="1"/>
</dbReference>
<feature type="chain" id="PRO_5002626509" evidence="6">
    <location>
        <begin position="24"/>
        <end position="201"/>
    </location>
</feature>
<keyword evidence="9" id="KW-1185">Reference proteome</keyword>
<evidence type="ECO:0000256" key="5">
    <source>
        <dbReference type="ARBA" id="ARBA00023002"/>
    </source>
</evidence>
<evidence type="ECO:0000256" key="6">
    <source>
        <dbReference type="SAM" id="SignalP"/>
    </source>
</evidence>
<feature type="signal peptide" evidence="6">
    <location>
        <begin position="1"/>
        <end position="23"/>
    </location>
</feature>
<evidence type="ECO:0000256" key="3">
    <source>
        <dbReference type="ARBA" id="ARBA00022630"/>
    </source>
</evidence>
<organism evidence="8 9">
    <name type="scientific">Syntrophobacter fumaroxidans (strain DSM 10017 / MPOB)</name>
    <dbReference type="NCBI Taxonomy" id="335543"/>
    <lineage>
        <taxon>Bacteria</taxon>
        <taxon>Pseudomonadati</taxon>
        <taxon>Thermodesulfobacteriota</taxon>
        <taxon>Syntrophobacteria</taxon>
        <taxon>Syntrophobacterales</taxon>
        <taxon>Syntrophobacteraceae</taxon>
        <taxon>Syntrophobacter</taxon>
    </lineage>
</organism>
<evidence type="ECO:0000259" key="7">
    <source>
        <dbReference type="Pfam" id="PF00881"/>
    </source>
</evidence>
<sequence precursor="true">MQNALIVSLLMGMIMIPVVDAFAQPKDANIPDAVTVIHSRKSVRNFTGETVGRDVLEKIVRAGMAAPTAVNRQPWSFVIVTDRKTLDTLNDALPYAKMLKKAGAAVIVCAIPGKAFENSTEFAVIDSTCASENILLATEAFGLGAVWTAAYPYKDRMDIVRKTLNIPESVIPLNVIPIGHPTGTDRPKDKYRPENVHWEKW</sequence>
<dbReference type="eggNOG" id="COG0778">
    <property type="taxonomic scope" value="Bacteria"/>
</dbReference>
<protein>
    <submittedName>
        <fullName evidence="8">Nitroreductase</fullName>
    </submittedName>
</protein>
<keyword evidence="4" id="KW-0288">FMN</keyword>
<reference evidence="8 9" key="1">
    <citation type="submission" date="2006-10" db="EMBL/GenBank/DDBJ databases">
        <title>Complete sequence of Syntrophobacter fumaroxidans MPOB.</title>
        <authorList>
            <consortium name="US DOE Joint Genome Institute"/>
            <person name="Copeland A."/>
            <person name="Lucas S."/>
            <person name="Lapidus A."/>
            <person name="Barry K."/>
            <person name="Detter J.C."/>
            <person name="Glavina del Rio T."/>
            <person name="Hammon N."/>
            <person name="Israni S."/>
            <person name="Pitluck S."/>
            <person name="Goltsman E.G."/>
            <person name="Martinez M."/>
            <person name="Schmutz J."/>
            <person name="Larimer F."/>
            <person name="Land M."/>
            <person name="Hauser L."/>
            <person name="Kyrpides N."/>
            <person name="Kim E."/>
            <person name="Boone D.R."/>
            <person name="Brockman F."/>
            <person name="Culley D."/>
            <person name="Ferry J."/>
            <person name="Gunsalus R."/>
            <person name="McInerney M.J."/>
            <person name="Morrison M."/>
            <person name="Plugge C."/>
            <person name="Rohlin L."/>
            <person name="Scholten J."/>
            <person name="Sieber J."/>
            <person name="Stams A.J.M."/>
            <person name="Worm P."/>
            <person name="Henstra A.M."/>
            <person name="Richardson P."/>
        </authorList>
    </citation>
    <scope>NUCLEOTIDE SEQUENCE [LARGE SCALE GENOMIC DNA]</scope>
    <source>
        <strain evidence="9">DSM 10017 / MPOB</strain>
    </source>
</reference>
<keyword evidence="3" id="KW-0285">Flavoprotein</keyword>
<comment type="cofactor">
    <cofactor evidence="1">
        <name>FMN</name>
        <dbReference type="ChEBI" id="CHEBI:58210"/>
    </cofactor>
</comment>
<dbReference type="CDD" id="cd02150">
    <property type="entry name" value="nitroreductase"/>
    <property type="match status" value="1"/>
</dbReference>
<accession>A0LFD8</accession>
<dbReference type="EMBL" id="CP000478">
    <property type="protein sequence ID" value="ABK16140.1"/>
    <property type="molecule type" value="Genomic_DNA"/>
</dbReference>
<dbReference type="Pfam" id="PF00881">
    <property type="entry name" value="Nitroreductase"/>
    <property type="match status" value="2"/>
</dbReference>
<keyword evidence="6" id="KW-0732">Signal</keyword>
<comment type="similarity">
    <text evidence="2">Belongs to the nitroreductase family.</text>
</comment>
<dbReference type="HOGENOM" id="CLU_070764_7_3_7"/>
<evidence type="ECO:0000313" key="8">
    <source>
        <dbReference type="EMBL" id="ABK16140.1"/>
    </source>
</evidence>
<dbReference type="FunCoup" id="A0LFD8">
    <property type="interactions" value="50"/>
</dbReference>
<dbReference type="KEGG" id="sfu:Sfum_0440"/>
<dbReference type="RefSeq" id="WP_011697313.1">
    <property type="nucleotide sequence ID" value="NC_008554.1"/>
</dbReference>
<dbReference type="Proteomes" id="UP000001784">
    <property type="component" value="Chromosome"/>
</dbReference>
<dbReference type="InParanoid" id="A0LFD8"/>
<name>A0LFD8_SYNFM</name>
<dbReference type="OrthoDB" id="9798230at2"/>